<accession>A0A6J8ADU0</accession>
<dbReference type="OrthoDB" id="120976at2759"/>
<evidence type="ECO:0000313" key="3">
    <source>
        <dbReference type="Proteomes" id="UP000507470"/>
    </source>
</evidence>
<dbReference type="AlphaFoldDB" id="A0A6J8ADU0"/>
<gene>
    <name evidence="2" type="ORF">MCOR_6053</name>
</gene>
<dbReference type="Proteomes" id="UP000507470">
    <property type="component" value="Unassembled WGS sequence"/>
</dbReference>
<evidence type="ECO:0000256" key="1">
    <source>
        <dbReference type="SAM" id="MobiDB-lite"/>
    </source>
</evidence>
<sequence>MGGKLSCASRRYVERDSDFQPYSKRPIPKQNDVEESEGETPHTWRFWRRFSLRRGDKGNRELLHREDDEKYEASHKLFPDDHCKRTNSLKPPPKPPRLFLFRSSSISTPRSSFVGPPDRNSFVMSQAYQTSRARDSNVPTAHVVPVQKENGTISKHIVNNNNIQNEKQKPDDDKQLSNEFDAIMLGSPYSSKIKIVTPDLNPRRTIGRSRKMSVDVSSSDSHRLVIQNAF</sequence>
<proteinExistence type="predicted"/>
<keyword evidence="3" id="KW-1185">Reference proteome</keyword>
<feature type="region of interest" description="Disordered" evidence="1">
    <location>
        <begin position="17"/>
        <end position="41"/>
    </location>
</feature>
<evidence type="ECO:0000313" key="2">
    <source>
        <dbReference type="EMBL" id="CAC5365321.1"/>
    </source>
</evidence>
<dbReference type="EMBL" id="CACVKT020001115">
    <property type="protein sequence ID" value="CAC5365321.1"/>
    <property type="molecule type" value="Genomic_DNA"/>
</dbReference>
<protein>
    <submittedName>
        <fullName evidence="2">Uncharacterized protein</fullName>
    </submittedName>
</protein>
<reference evidence="2 3" key="1">
    <citation type="submission" date="2020-06" db="EMBL/GenBank/DDBJ databases">
        <authorList>
            <person name="Li R."/>
            <person name="Bekaert M."/>
        </authorList>
    </citation>
    <scope>NUCLEOTIDE SEQUENCE [LARGE SCALE GENOMIC DNA]</scope>
    <source>
        <strain evidence="3">wild</strain>
    </source>
</reference>
<name>A0A6J8ADU0_MYTCO</name>
<organism evidence="2 3">
    <name type="scientific">Mytilus coruscus</name>
    <name type="common">Sea mussel</name>
    <dbReference type="NCBI Taxonomy" id="42192"/>
    <lineage>
        <taxon>Eukaryota</taxon>
        <taxon>Metazoa</taxon>
        <taxon>Spiralia</taxon>
        <taxon>Lophotrochozoa</taxon>
        <taxon>Mollusca</taxon>
        <taxon>Bivalvia</taxon>
        <taxon>Autobranchia</taxon>
        <taxon>Pteriomorphia</taxon>
        <taxon>Mytilida</taxon>
        <taxon>Mytiloidea</taxon>
        <taxon>Mytilidae</taxon>
        <taxon>Mytilinae</taxon>
        <taxon>Mytilus</taxon>
    </lineage>
</organism>